<dbReference type="PANTHER" id="PTHR16305:SF28">
    <property type="entry name" value="GUANYLATE CYCLASE DOMAIN-CONTAINING PROTEIN"/>
    <property type="match status" value="1"/>
</dbReference>
<dbReference type="SUPFAM" id="SSF48452">
    <property type="entry name" value="TPR-like"/>
    <property type="match status" value="2"/>
</dbReference>
<accession>A0ABN2IV03</accession>
<keyword evidence="2" id="KW-0067">ATP-binding</keyword>
<protein>
    <submittedName>
        <fullName evidence="4">AAA family ATPase</fullName>
    </submittedName>
</protein>
<organism evidence="4 5">
    <name type="scientific">Kribbella yunnanensis</name>
    <dbReference type="NCBI Taxonomy" id="190194"/>
    <lineage>
        <taxon>Bacteria</taxon>
        <taxon>Bacillati</taxon>
        <taxon>Actinomycetota</taxon>
        <taxon>Actinomycetes</taxon>
        <taxon>Propionibacteriales</taxon>
        <taxon>Kribbellaceae</taxon>
        <taxon>Kribbella</taxon>
    </lineage>
</organism>
<dbReference type="InterPro" id="IPR041664">
    <property type="entry name" value="AAA_16"/>
</dbReference>
<keyword evidence="1" id="KW-0547">Nucleotide-binding</keyword>
<dbReference type="InterPro" id="IPR027417">
    <property type="entry name" value="P-loop_NTPase"/>
</dbReference>
<dbReference type="InterPro" id="IPR011990">
    <property type="entry name" value="TPR-like_helical_dom_sf"/>
</dbReference>
<comment type="caution">
    <text evidence="4">The sequence shown here is derived from an EMBL/GenBank/DDBJ whole genome shotgun (WGS) entry which is preliminary data.</text>
</comment>
<evidence type="ECO:0000259" key="3">
    <source>
        <dbReference type="Pfam" id="PF13191"/>
    </source>
</evidence>
<dbReference type="Proteomes" id="UP001500280">
    <property type="component" value="Unassembled WGS sequence"/>
</dbReference>
<dbReference type="PANTHER" id="PTHR16305">
    <property type="entry name" value="TESTICULAR SOLUBLE ADENYLYL CYCLASE"/>
    <property type="match status" value="1"/>
</dbReference>
<gene>
    <name evidence="4" type="ORF">GCM10009745_70610</name>
</gene>
<proteinExistence type="predicted"/>
<dbReference type="Pfam" id="PF13191">
    <property type="entry name" value="AAA_16"/>
    <property type="match status" value="1"/>
</dbReference>
<feature type="domain" description="Orc1-like AAA ATPase" evidence="3">
    <location>
        <begin position="14"/>
        <end position="190"/>
    </location>
</feature>
<dbReference type="SUPFAM" id="SSF52540">
    <property type="entry name" value="P-loop containing nucleoside triphosphate hydrolases"/>
    <property type="match status" value="1"/>
</dbReference>
<keyword evidence="5" id="KW-1185">Reference proteome</keyword>
<evidence type="ECO:0000256" key="1">
    <source>
        <dbReference type="ARBA" id="ARBA00022741"/>
    </source>
</evidence>
<evidence type="ECO:0000256" key="2">
    <source>
        <dbReference type="ARBA" id="ARBA00022840"/>
    </source>
</evidence>
<dbReference type="Gene3D" id="3.40.50.300">
    <property type="entry name" value="P-loop containing nucleotide triphosphate hydrolases"/>
    <property type="match status" value="1"/>
</dbReference>
<dbReference type="RefSeq" id="WP_344162176.1">
    <property type="nucleotide sequence ID" value="NZ_BAAANF010000023.1"/>
</dbReference>
<name>A0ABN2IV03_9ACTN</name>
<evidence type="ECO:0000313" key="4">
    <source>
        <dbReference type="EMBL" id="GAA1712315.1"/>
    </source>
</evidence>
<evidence type="ECO:0000313" key="5">
    <source>
        <dbReference type="Proteomes" id="UP001500280"/>
    </source>
</evidence>
<sequence length="881" mass="96105">MADLGVRRSGADIFVGRRSEQAQLHTALLDVRSGRGRVCLLSGQAGIGKTGLATLLSTAARESGARVLWGRCWEDGGAPAYWPWVQILRGLVTETDERDLAEFAGTAVPLARLLPELADYLPSSDPGRKDSIRTDDERFQLFDSITRFMARAAAGQPVVIVIDDAHAADEPSLLLLRFVARDIWSVPILLLVAYRDDATTPDDRLGLLSTLEKECTSLQLGGLSPDEVHEYLADTGPGTPSVELAGAVHEATGGNPFLLGRIARRLAETADERTSAVPLPDDLRDLLRGQLRPLPSDTRRILGYASVLGRVFELTTLRYLVHRSDHELASELQSAVGAGIVHTDGSGTYRFAHGLLQQTAYADLPLDLRGSLHRRVGEVLEGRYSAEPEMHATALAHHFVAAIRCGQPTEALAHRALDYSVRAARRASQLLAYEEAETHYEQALAVLDRTLSGTPDQRCDLLLALGSARRRAGRLSTAQQAYREAAVLARSLGSADRLVRAALGFGGGRFEFGTVDREQIDLLEEALATTPAPVARVRLLARLAVALYFTTEQERRIALAHEAVLCAAELSDPAVLGIALSARHFASWGPDTATERLADTEQLIAIARRAENQPLILEGRVWRIVDLLELGEIRSAFAEMTSFDRLATELRMPIYRWYADLFAAQRALLASENAEAEGLAAQARQSGHRAGARSADLFFSTQIYLLRREQGRLAELEDVVVRMVDQFPAMANWRAALTLLYAELGKTDQALRELDALFTRELQDLPRDANWPVVTALLAEVCTILGDEARARLLYDALLPFAHRIVVVASAVACLGPVAYYLGRLATVLGEHESAVAHFTEALEVANAADAGPWRTDTLRELAALSHPAPPYDGSAGQHVR</sequence>
<dbReference type="Gene3D" id="1.25.40.10">
    <property type="entry name" value="Tetratricopeptide repeat domain"/>
    <property type="match status" value="2"/>
</dbReference>
<reference evidence="4 5" key="1">
    <citation type="journal article" date="2019" name="Int. J. Syst. Evol. Microbiol.">
        <title>The Global Catalogue of Microorganisms (GCM) 10K type strain sequencing project: providing services to taxonomists for standard genome sequencing and annotation.</title>
        <authorList>
            <consortium name="The Broad Institute Genomics Platform"/>
            <consortium name="The Broad Institute Genome Sequencing Center for Infectious Disease"/>
            <person name="Wu L."/>
            <person name="Ma J."/>
        </authorList>
    </citation>
    <scope>NUCLEOTIDE SEQUENCE [LARGE SCALE GENOMIC DNA]</scope>
    <source>
        <strain evidence="4 5">JCM 14307</strain>
    </source>
</reference>
<dbReference type="EMBL" id="BAAANF010000023">
    <property type="protein sequence ID" value="GAA1712315.1"/>
    <property type="molecule type" value="Genomic_DNA"/>
</dbReference>